<dbReference type="EMBL" id="JACTNZ010000010">
    <property type="protein sequence ID" value="KAG5529821.1"/>
    <property type="molecule type" value="Genomic_DNA"/>
</dbReference>
<organism evidence="3 4">
    <name type="scientific">Rhododendron griersonianum</name>
    <dbReference type="NCBI Taxonomy" id="479676"/>
    <lineage>
        <taxon>Eukaryota</taxon>
        <taxon>Viridiplantae</taxon>
        <taxon>Streptophyta</taxon>
        <taxon>Embryophyta</taxon>
        <taxon>Tracheophyta</taxon>
        <taxon>Spermatophyta</taxon>
        <taxon>Magnoliopsida</taxon>
        <taxon>eudicotyledons</taxon>
        <taxon>Gunneridae</taxon>
        <taxon>Pentapetalae</taxon>
        <taxon>asterids</taxon>
        <taxon>Ericales</taxon>
        <taxon>Ericaceae</taxon>
        <taxon>Ericoideae</taxon>
        <taxon>Rhodoreae</taxon>
        <taxon>Rhododendron</taxon>
    </lineage>
</organism>
<feature type="compositionally biased region" description="Acidic residues" evidence="1">
    <location>
        <begin position="150"/>
        <end position="159"/>
    </location>
</feature>
<dbReference type="Proteomes" id="UP000823749">
    <property type="component" value="Chromosome 10"/>
</dbReference>
<keyword evidence="2" id="KW-0732">Signal</keyword>
<name>A0AAV6IMG4_9ERIC</name>
<evidence type="ECO:0000313" key="3">
    <source>
        <dbReference type="EMBL" id="KAG5529821.1"/>
    </source>
</evidence>
<evidence type="ECO:0000313" key="4">
    <source>
        <dbReference type="Proteomes" id="UP000823749"/>
    </source>
</evidence>
<comment type="caution">
    <text evidence="3">The sequence shown here is derived from an EMBL/GenBank/DDBJ whole genome shotgun (WGS) entry which is preliminary data.</text>
</comment>
<protein>
    <submittedName>
        <fullName evidence="3">Uncharacterized protein</fullName>
    </submittedName>
</protein>
<reference evidence="3" key="1">
    <citation type="submission" date="2020-08" db="EMBL/GenBank/DDBJ databases">
        <title>Plant Genome Project.</title>
        <authorList>
            <person name="Zhang R.-G."/>
        </authorList>
    </citation>
    <scope>NUCLEOTIDE SEQUENCE</scope>
    <source>
        <strain evidence="3">WSP0</strain>
        <tissue evidence="3">Leaf</tissue>
    </source>
</reference>
<evidence type="ECO:0000256" key="1">
    <source>
        <dbReference type="SAM" id="MobiDB-lite"/>
    </source>
</evidence>
<dbReference type="AlphaFoldDB" id="A0AAV6IMG4"/>
<accession>A0AAV6IMG4</accession>
<keyword evidence="4" id="KW-1185">Reference proteome</keyword>
<evidence type="ECO:0000256" key="2">
    <source>
        <dbReference type="SAM" id="SignalP"/>
    </source>
</evidence>
<sequence length="418" mass="45266">MKTPSCLFMIVLVPSPLASICLGGGTWTPFLQFVQGSNLVPQPSVVQTQDISQRSSRARNQDWRGIHSQWAVTVAFPISWMPMGLAAAVAVGPSTPLAQEADRPRKGRATRRVVVEEQEPPIEARHLRKRIRTAGEILCEQEQKATTGVDDTEEEEDSDKETLNVGLQRLAGRGAPPTQPISPPAQQAVEVIEVKDSLDMGRAHRTTNIVQSPSGPRVHLPLQNNRLLLTRHHNGTKTSTTGNLWADLVTLGAQTDSSRTRPPAQAGTPTRACQRVAVVSEGHSKASTLQAANRPPNLDLVADATSLSSRPAPFTRHSITSTSAPPAVLLLHLPHAQPEGGELPDIEFIELELSYMIRAMGFLPGHGEISTGVNAGEIQAEQMQEDAFPMIQTDIGMQPEGMDIKVDEATRNAEKQTV</sequence>
<feature type="region of interest" description="Disordered" evidence="1">
    <location>
        <begin position="139"/>
        <end position="162"/>
    </location>
</feature>
<feature type="signal peptide" evidence="2">
    <location>
        <begin position="1"/>
        <end position="23"/>
    </location>
</feature>
<feature type="chain" id="PRO_5043910663" evidence="2">
    <location>
        <begin position="24"/>
        <end position="418"/>
    </location>
</feature>
<gene>
    <name evidence="3" type="ORF">RHGRI_030261</name>
</gene>
<proteinExistence type="predicted"/>